<dbReference type="Proteomes" id="UP000234681">
    <property type="component" value="Chromosome 14"/>
</dbReference>
<organism evidence="1 2">
    <name type="scientific">Rattus norvegicus</name>
    <name type="common">Rat</name>
    <dbReference type="NCBI Taxonomy" id="10116"/>
    <lineage>
        <taxon>Eukaryota</taxon>
        <taxon>Metazoa</taxon>
        <taxon>Chordata</taxon>
        <taxon>Craniata</taxon>
        <taxon>Vertebrata</taxon>
        <taxon>Euteleostomi</taxon>
        <taxon>Mammalia</taxon>
        <taxon>Eutheria</taxon>
        <taxon>Euarchontoglires</taxon>
        <taxon>Glires</taxon>
        <taxon>Rodentia</taxon>
        <taxon>Myomorpha</taxon>
        <taxon>Muroidea</taxon>
        <taxon>Muridae</taxon>
        <taxon>Murinae</taxon>
        <taxon>Rattus</taxon>
    </lineage>
</organism>
<dbReference type="EMBL" id="CH473981">
    <property type="protein sequence ID" value="EDL89998.1"/>
    <property type="molecule type" value="Genomic_DNA"/>
</dbReference>
<sequence length="69" mass="7901">MREGNHRVPLIPDKRLSARRFWKGGSHCLQLCFQHRPCQILMDSAKSYGHTDATSSTQCITRPSKESIM</sequence>
<evidence type="ECO:0000313" key="1">
    <source>
        <dbReference type="EMBL" id="EDL89998.1"/>
    </source>
</evidence>
<reference evidence="2" key="1">
    <citation type="submission" date="2005-09" db="EMBL/GenBank/DDBJ databases">
        <authorList>
            <person name="Mural R.J."/>
            <person name="Li P.W."/>
            <person name="Adams M.D."/>
            <person name="Amanatides P.G."/>
            <person name="Baden-Tillson H."/>
            <person name="Barnstead M."/>
            <person name="Chin S.H."/>
            <person name="Dew I."/>
            <person name="Evans C.A."/>
            <person name="Ferriera S."/>
            <person name="Flanigan M."/>
            <person name="Fosler C."/>
            <person name="Glodek A."/>
            <person name="Gu Z."/>
            <person name="Holt R.A."/>
            <person name="Jennings D."/>
            <person name="Kraft C.L."/>
            <person name="Lu F."/>
            <person name="Nguyen T."/>
            <person name="Nusskern D.R."/>
            <person name="Pfannkoch C.M."/>
            <person name="Sitter C."/>
            <person name="Sutton G.G."/>
            <person name="Venter J.C."/>
            <person name="Wang Z."/>
            <person name="Woodage T."/>
            <person name="Zheng X.H."/>
            <person name="Zhong F."/>
        </authorList>
    </citation>
    <scope>NUCLEOTIDE SEQUENCE [LARGE SCALE GENOMIC DNA]</scope>
    <source>
        <strain>BN</strain>
        <strain evidence="2">Sprague-Dawley</strain>
    </source>
</reference>
<evidence type="ECO:0000313" key="2">
    <source>
        <dbReference type="Proteomes" id="UP000234681"/>
    </source>
</evidence>
<name>A6JD76_RAT</name>
<protein>
    <submittedName>
        <fullName evidence="1">RCG57081</fullName>
    </submittedName>
</protein>
<dbReference type="AlphaFoldDB" id="A6JD76"/>
<accession>A6JD76</accession>
<gene>
    <name evidence="1" type="ORF">rCG_57081</name>
</gene>
<proteinExistence type="predicted"/>